<feature type="compositionally biased region" description="Basic and acidic residues" evidence="1">
    <location>
        <begin position="44"/>
        <end position="57"/>
    </location>
</feature>
<dbReference type="EMBL" id="CP144749">
    <property type="protein sequence ID" value="WVZ77124.1"/>
    <property type="molecule type" value="Genomic_DNA"/>
</dbReference>
<evidence type="ECO:0000313" key="2">
    <source>
        <dbReference type="EMBL" id="WVZ77124.1"/>
    </source>
</evidence>
<protein>
    <submittedName>
        <fullName evidence="2">Uncharacterized protein</fullName>
    </submittedName>
</protein>
<feature type="region of interest" description="Disordered" evidence="1">
    <location>
        <begin position="32"/>
        <end position="61"/>
    </location>
</feature>
<dbReference type="AlphaFoldDB" id="A0AAQ3TRT7"/>
<gene>
    <name evidence="2" type="ORF">U9M48_025024</name>
</gene>
<dbReference type="Proteomes" id="UP001341281">
    <property type="component" value="Chromosome 05"/>
</dbReference>
<evidence type="ECO:0000256" key="1">
    <source>
        <dbReference type="SAM" id="MobiDB-lite"/>
    </source>
</evidence>
<keyword evidence="3" id="KW-1185">Reference proteome</keyword>
<sequence length="134" mass="15620">MASLKRIEGGISFEGISKATITDVDVINNVNGPTTSIVQPPLMDPKERKRQRERDRYAQLSSNQKDELLRKCREARQQKKVVVSHVNVKHHGQIRSKQSLQKELRYRPTTLGIKFPHINIVHTNHYRFYFDATR</sequence>
<proteinExistence type="predicted"/>
<evidence type="ECO:0000313" key="3">
    <source>
        <dbReference type="Proteomes" id="UP001341281"/>
    </source>
</evidence>
<accession>A0AAQ3TRT7</accession>
<organism evidence="2 3">
    <name type="scientific">Paspalum notatum var. saurae</name>
    <dbReference type="NCBI Taxonomy" id="547442"/>
    <lineage>
        <taxon>Eukaryota</taxon>
        <taxon>Viridiplantae</taxon>
        <taxon>Streptophyta</taxon>
        <taxon>Embryophyta</taxon>
        <taxon>Tracheophyta</taxon>
        <taxon>Spermatophyta</taxon>
        <taxon>Magnoliopsida</taxon>
        <taxon>Liliopsida</taxon>
        <taxon>Poales</taxon>
        <taxon>Poaceae</taxon>
        <taxon>PACMAD clade</taxon>
        <taxon>Panicoideae</taxon>
        <taxon>Andropogonodae</taxon>
        <taxon>Paspaleae</taxon>
        <taxon>Paspalinae</taxon>
        <taxon>Paspalum</taxon>
    </lineage>
</organism>
<reference evidence="2 3" key="1">
    <citation type="submission" date="2024-02" db="EMBL/GenBank/DDBJ databases">
        <title>High-quality chromosome-scale genome assembly of Pensacola bahiagrass (Paspalum notatum Flugge var. saurae).</title>
        <authorList>
            <person name="Vega J.M."/>
            <person name="Podio M."/>
            <person name="Orjuela J."/>
            <person name="Siena L.A."/>
            <person name="Pessino S.C."/>
            <person name="Combes M.C."/>
            <person name="Mariac C."/>
            <person name="Albertini E."/>
            <person name="Pupilli F."/>
            <person name="Ortiz J.P.A."/>
            <person name="Leblanc O."/>
        </authorList>
    </citation>
    <scope>NUCLEOTIDE SEQUENCE [LARGE SCALE GENOMIC DNA]</scope>
    <source>
        <strain evidence="2">R1</strain>
        <tissue evidence="2">Leaf</tissue>
    </source>
</reference>
<name>A0AAQ3TRT7_PASNO</name>